<evidence type="ECO:0000256" key="7">
    <source>
        <dbReference type="ARBA" id="ARBA00023054"/>
    </source>
</evidence>
<evidence type="ECO:0000313" key="13">
    <source>
        <dbReference type="EMBL" id="CAF0857410.1"/>
    </source>
</evidence>
<dbReference type="GO" id="GO:0005525">
    <property type="term" value="F:GTP binding"/>
    <property type="evidence" value="ECO:0007669"/>
    <property type="project" value="UniProtKB-KW"/>
</dbReference>
<keyword evidence="3" id="KW-0547">Nucleotide-binding</keyword>
<dbReference type="InterPro" id="IPR045063">
    <property type="entry name" value="Dynamin_N"/>
</dbReference>
<dbReference type="InterPro" id="IPR027417">
    <property type="entry name" value="P-loop_NTPase"/>
</dbReference>
<dbReference type="Gene3D" id="1.20.5.110">
    <property type="match status" value="1"/>
</dbReference>
<dbReference type="Proteomes" id="UP000663868">
    <property type="component" value="Unassembled WGS sequence"/>
</dbReference>
<dbReference type="InterPro" id="IPR030381">
    <property type="entry name" value="G_DYNAMIN_dom"/>
</dbReference>
<accession>A0A813WH57</accession>
<dbReference type="GO" id="GO:0051646">
    <property type="term" value="P:mitochondrion localization"/>
    <property type="evidence" value="ECO:0007669"/>
    <property type="project" value="TreeGrafter"/>
</dbReference>
<sequence>MSGSIIRDKPTLLGAERQNSVTNNNSPLKLFTHAKTTITEIFKNIALYVNDSNKFLDDVKKSDKNLITPEKYVEIQELKEKVNRILTIISRDHMKVVFFGRTSNGKSTTMNAMLRERILPVGMGHTTNCFLQIEGTDKAEPYVLTPGSDEPKSISSLGTVGNALSREKLDSDSLVKILWPKEKCRLIRDDVVLVDSPGIDVSANLDQWIENHCLDADVFVLVISAEATITVSEKKFLHNVAQRLSNPNIFILMNRWDATANEPEMVESVRQQHLDRGLEFLCDELHLCDRKEASEHRMFFISAREALLKRNKDPTSSPRTGFAEGHEERLIEFNNFEHEFEKCISKTAVQTKFEQHTNRGKGITTTLRETTANIANRSQTLKQESVQKLTQMDEKHNLLERELRSMTESAKDKIRHISEDVYKRVAQTLNDEIRRLYTLIEEFDRPFSSDSEQIPLYKRDLHRWVEERLGTNLQTRLHAALHSSLDSVHREIKERVKSVLENKERINNVDSIVPRSDFAVSYRLDCSNLCSDFREDIQFKFSLGFTSLWQRFVQNQKESITSSKLNHEISTPSASSLLSSTNDLLTTANNISALTTKSGMIALGGCALVWRSVGWKVLGVVAGIYGTLYLYERVMWTKKAQERAFKRQYADYASSKMKLIVDMTSGNASAQVQQELSMYFAQTIRYVDMEKDDLTDSMKQIKIEIDQLLKYIDKGKKLKKQGDQIENELSEFSNQYLSSESTTATNE</sequence>
<gene>
    <name evidence="13" type="ORF">IZO911_LOCUS9933</name>
    <name evidence="14" type="ORF">KXQ929_LOCUS2202</name>
</gene>
<dbReference type="Pfam" id="PF04799">
    <property type="entry name" value="Fzo_mitofusin"/>
    <property type="match status" value="1"/>
</dbReference>
<dbReference type="GO" id="GO:0008053">
    <property type="term" value="P:mitochondrial fusion"/>
    <property type="evidence" value="ECO:0007669"/>
    <property type="project" value="InterPro"/>
</dbReference>
<evidence type="ECO:0000256" key="5">
    <source>
        <dbReference type="ARBA" id="ARBA00022801"/>
    </source>
</evidence>
<comment type="caution">
    <text evidence="13">The sequence shown here is derived from an EMBL/GenBank/DDBJ whole genome shotgun (WGS) entry which is preliminary data.</text>
</comment>
<dbReference type="SUPFAM" id="SSF111479">
    <property type="entry name" value="Fzo-like conserved region"/>
    <property type="match status" value="1"/>
</dbReference>
<evidence type="ECO:0000256" key="9">
    <source>
        <dbReference type="ARBA" id="ARBA00023134"/>
    </source>
</evidence>
<dbReference type="FunFam" id="3.40.50.300:FF:002843">
    <property type="entry name" value="Mitofusin 2"/>
    <property type="match status" value="1"/>
</dbReference>
<evidence type="ECO:0000256" key="10">
    <source>
        <dbReference type="ARBA" id="ARBA00023136"/>
    </source>
</evidence>
<dbReference type="GO" id="GO:0005741">
    <property type="term" value="C:mitochondrial outer membrane"/>
    <property type="evidence" value="ECO:0007669"/>
    <property type="project" value="UniProtKB-SubCell"/>
</dbReference>
<evidence type="ECO:0000259" key="12">
    <source>
        <dbReference type="PROSITE" id="PS51718"/>
    </source>
</evidence>
<dbReference type="PANTHER" id="PTHR10465:SF3">
    <property type="entry name" value="TRANSMEMBRANE GTPASE MARF-RELATED"/>
    <property type="match status" value="1"/>
</dbReference>
<proteinExistence type="predicted"/>
<dbReference type="Proteomes" id="UP000663860">
    <property type="component" value="Unassembled WGS sequence"/>
</dbReference>
<keyword evidence="7 11" id="KW-0175">Coiled coil</keyword>
<feature type="coiled-coil region" evidence="11">
    <location>
        <begin position="382"/>
        <end position="409"/>
    </location>
</feature>
<dbReference type="Pfam" id="PF00350">
    <property type="entry name" value="Dynamin_N"/>
    <property type="match status" value="1"/>
</dbReference>
<keyword evidence="6" id="KW-1133">Transmembrane helix</keyword>
<dbReference type="Gene3D" id="3.40.50.300">
    <property type="entry name" value="P-loop containing nucleotide triphosphate hydrolases"/>
    <property type="match status" value="1"/>
</dbReference>
<dbReference type="PANTHER" id="PTHR10465">
    <property type="entry name" value="TRANSMEMBRANE GTPASE FZO1"/>
    <property type="match status" value="1"/>
</dbReference>
<dbReference type="InterPro" id="IPR006884">
    <property type="entry name" value="Fzo/mitofusin_HR2"/>
</dbReference>
<evidence type="ECO:0000256" key="8">
    <source>
        <dbReference type="ARBA" id="ARBA00023128"/>
    </source>
</evidence>
<evidence type="ECO:0000313" key="14">
    <source>
        <dbReference type="EMBL" id="CAF3541818.1"/>
    </source>
</evidence>
<dbReference type="GO" id="GO:0003924">
    <property type="term" value="F:GTPase activity"/>
    <property type="evidence" value="ECO:0007669"/>
    <property type="project" value="InterPro"/>
</dbReference>
<evidence type="ECO:0000256" key="2">
    <source>
        <dbReference type="ARBA" id="ARBA00022692"/>
    </source>
</evidence>
<evidence type="ECO:0000256" key="6">
    <source>
        <dbReference type="ARBA" id="ARBA00022989"/>
    </source>
</evidence>
<keyword evidence="5" id="KW-0378">Hydrolase</keyword>
<dbReference type="PROSITE" id="PS51718">
    <property type="entry name" value="G_DYNAMIN_2"/>
    <property type="match status" value="1"/>
</dbReference>
<keyword evidence="4" id="KW-1000">Mitochondrion outer membrane</keyword>
<keyword evidence="8" id="KW-0496">Mitochondrion</keyword>
<dbReference type="EMBL" id="CAJNOE010000071">
    <property type="protein sequence ID" value="CAF0857410.1"/>
    <property type="molecule type" value="Genomic_DNA"/>
</dbReference>
<name>A0A813WH57_9BILA</name>
<keyword evidence="10" id="KW-0472">Membrane</keyword>
<feature type="domain" description="Dynamin-type G" evidence="12">
    <location>
        <begin position="90"/>
        <end position="337"/>
    </location>
</feature>
<evidence type="ECO:0000256" key="3">
    <source>
        <dbReference type="ARBA" id="ARBA00022741"/>
    </source>
</evidence>
<dbReference type="SUPFAM" id="SSF52540">
    <property type="entry name" value="P-loop containing nucleoside triphosphate hydrolases"/>
    <property type="match status" value="1"/>
</dbReference>
<reference evidence="13" key="1">
    <citation type="submission" date="2021-02" db="EMBL/GenBank/DDBJ databases">
        <authorList>
            <person name="Nowell W R."/>
        </authorList>
    </citation>
    <scope>NUCLEOTIDE SEQUENCE</scope>
</reference>
<keyword evidence="9" id="KW-0342">GTP-binding</keyword>
<protein>
    <recommendedName>
        <fullName evidence="12">Dynamin-type G domain-containing protein</fullName>
    </recommendedName>
</protein>
<organism evidence="13 15">
    <name type="scientific">Adineta steineri</name>
    <dbReference type="NCBI Taxonomy" id="433720"/>
    <lineage>
        <taxon>Eukaryota</taxon>
        <taxon>Metazoa</taxon>
        <taxon>Spiralia</taxon>
        <taxon>Gnathifera</taxon>
        <taxon>Rotifera</taxon>
        <taxon>Eurotatoria</taxon>
        <taxon>Bdelloidea</taxon>
        <taxon>Adinetida</taxon>
        <taxon>Adinetidae</taxon>
        <taxon>Adineta</taxon>
    </lineage>
</organism>
<evidence type="ECO:0000256" key="1">
    <source>
        <dbReference type="ARBA" id="ARBA00004374"/>
    </source>
</evidence>
<evidence type="ECO:0000313" key="15">
    <source>
        <dbReference type="Proteomes" id="UP000663860"/>
    </source>
</evidence>
<evidence type="ECO:0000256" key="4">
    <source>
        <dbReference type="ARBA" id="ARBA00022787"/>
    </source>
</evidence>
<dbReference type="InterPro" id="IPR027094">
    <property type="entry name" value="Mitofusin_fam"/>
</dbReference>
<keyword evidence="2" id="KW-0812">Transmembrane</keyword>
<dbReference type="AlphaFoldDB" id="A0A813WH57"/>
<evidence type="ECO:0000256" key="11">
    <source>
        <dbReference type="SAM" id="Coils"/>
    </source>
</evidence>
<dbReference type="EMBL" id="CAJOBB010000065">
    <property type="protein sequence ID" value="CAF3541818.1"/>
    <property type="molecule type" value="Genomic_DNA"/>
</dbReference>
<comment type="subcellular location">
    <subcellularLocation>
        <location evidence="1">Mitochondrion outer membrane</location>
        <topology evidence="1">Multi-pass membrane protein</topology>
    </subcellularLocation>
</comment>
<dbReference type="CDD" id="cd09912">
    <property type="entry name" value="DLP_2"/>
    <property type="match status" value="1"/>
</dbReference>